<evidence type="ECO:0000256" key="2">
    <source>
        <dbReference type="ARBA" id="ARBA00004496"/>
    </source>
</evidence>
<dbReference type="UniPathway" id="UPA00988"/>
<dbReference type="InterPro" id="IPR036322">
    <property type="entry name" value="WD40_repeat_dom_sf"/>
</dbReference>
<name>A0A7S1KU09_9EUKA</name>
<evidence type="ECO:0000256" key="5">
    <source>
        <dbReference type="ARBA" id="ARBA00020267"/>
    </source>
</evidence>
<feature type="repeat" description="WD" evidence="11">
    <location>
        <begin position="714"/>
        <end position="755"/>
    </location>
</feature>
<comment type="similarity">
    <text evidence="4">Belongs to the WD repeat ELP2 family.</text>
</comment>
<dbReference type="InterPro" id="IPR037289">
    <property type="entry name" value="Elp2"/>
</dbReference>
<accession>A0A7S1KU09</accession>
<dbReference type="EMBL" id="HBGD01010237">
    <property type="protein sequence ID" value="CAD9085141.1"/>
    <property type="molecule type" value="Transcribed_RNA"/>
</dbReference>
<dbReference type="FunFam" id="2.130.10.10:FF:000400">
    <property type="entry name" value="Elongator acetyltransferase complex subunit 2"/>
    <property type="match status" value="1"/>
</dbReference>
<evidence type="ECO:0000313" key="12">
    <source>
        <dbReference type="EMBL" id="CAD9085141.1"/>
    </source>
</evidence>
<evidence type="ECO:0000256" key="4">
    <source>
        <dbReference type="ARBA" id="ARBA00005881"/>
    </source>
</evidence>
<dbReference type="SUPFAM" id="SSF50978">
    <property type="entry name" value="WD40 repeat-like"/>
    <property type="match status" value="3"/>
</dbReference>
<keyword evidence="8" id="KW-0819">tRNA processing</keyword>
<protein>
    <recommendedName>
        <fullName evidence="5">Elongator complex protein 2</fullName>
    </recommendedName>
</protein>
<feature type="repeat" description="WD" evidence="11">
    <location>
        <begin position="667"/>
        <end position="708"/>
    </location>
</feature>
<dbReference type="InterPro" id="IPR015943">
    <property type="entry name" value="WD40/YVTN_repeat-like_dom_sf"/>
</dbReference>
<organism evidence="12">
    <name type="scientific">Percolomonas cosmopolitus</name>
    <dbReference type="NCBI Taxonomy" id="63605"/>
    <lineage>
        <taxon>Eukaryota</taxon>
        <taxon>Discoba</taxon>
        <taxon>Heterolobosea</taxon>
        <taxon>Tetramitia</taxon>
        <taxon>Eutetramitia</taxon>
        <taxon>Percolomonadidae</taxon>
        <taxon>Percolomonas</taxon>
    </lineage>
</organism>
<feature type="repeat" description="WD" evidence="11">
    <location>
        <begin position="461"/>
        <end position="492"/>
    </location>
</feature>
<keyword evidence="10" id="KW-0539">Nucleus</keyword>
<sequence length="855" mass="96105">MTHCTTLSFLSLSPKPISSSSCVINAIKFQNSTTNLLVFPSDRFVVIYDIEGKCLRTSWKHSAAINCLRHFQVKTKSCGLRHYIITGDAKGNISVWDIEKETMVSEIRGHRDGVSRVAVLNGEWVCSVSEDHTMAVFAIEDQSQASQQSSEAQDSASSSISLRLVQSVDFGHSNMMECCDMSELVDCNNNASSQQSQQRIPIIACAGIDMKIHLFILEDNGQFKKVCALQGPSDWLRDLKFLQCDDGSLLLATACQDTYVRVWKVKQQHAHNSGNVDAQQSDDLDLTTIDLSTIASGSGKSYSLSRSSHMIRCGDKKWSVMLETLLSMHEDWVHSLDWAPPVLVEQKDSQSGEIVQRKHQPIRLLTASMDRTMIIWTPDQSDSSADSAQSQGVWNSVARMGSFGGKSGFTGQMGYMAARFIGNGEAIIAHAYHGSFHHWKKQTDVDDEDDDTERWTPDVALSGHFASVTDIDWDPSKRYFVSTSHDQTTRLFAPWSQKSLVPHMSRFYEIARPQIHGYDINCVATIKGENEHRFVSGADEKVLRVFDAPLSFVQTLKNISQVETRDVSNRVESAEIPAIGLSNKSITADDDKSISTKSFTQPPFEEQLLKDTLWPELVKMFGHSNEISCVATSHNGKVIASACQARKEDEAELRLWDTSTWEETCILPGHRTTVTRIAFSPDDKFMISVSRDMNLIFYERAENSLTEYRATLQQKVHSRLILDCSWSYDGQYILTGSRDKTIRIWSVSEEAQFDPKVGLTHVFETKFKQPVTSVEFCHESGEAHVLAIGLANGEMEIWHRIGETWKRLEKIASLVAHADTVSRMRWRKSPEHDTSVYELLTCSLDGSIRLFSVRM</sequence>
<keyword evidence="9" id="KW-0677">Repeat</keyword>
<comment type="subcellular location">
    <subcellularLocation>
        <location evidence="2">Cytoplasm</location>
    </subcellularLocation>
    <subcellularLocation>
        <location evidence="1">Nucleus</location>
    </subcellularLocation>
</comment>
<evidence type="ECO:0000256" key="8">
    <source>
        <dbReference type="ARBA" id="ARBA00022694"/>
    </source>
</evidence>
<gene>
    <name evidence="12" type="ORF">PCOS0759_LOCUS8395</name>
</gene>
<evidence type="ECO:0000256" key="3">
    <source>
        <dbReference type="ARBA" id="ARBA00005043"/>
    </source>
</evidence>
<dbReference type="GO" id="GO:0002098">
    <property type="term" value="P:tRNA wobble uridine modification"/>
    <property type="evidence" value="ECO:0007669"/>
    <property type="project" value="InterPro"/>
</dbReference>
<evidence type="ECO:0000256" key="11">
    <source>
        <dbReference type="PROSITE-ProRule" id="PRU00221"/>
    </source>
</evidence>
<dbReference type="InterPro" id="IPR001680">
    <property type="entry name" value="WD40_rpt"/>
</dbReference>
<dbReference type="PROSITE" id="PS50082">
    <property type="entry name" value="WD_REPEATS_2"/>
    <property type="match status" value="3"/>
</dbReference>
<evidence type="ECO:0000256" key="1">
    <source>
        <dbReference type="ARBA" id="ARBA00004123"/>
    </source>
</evidence>
<evidence type="ECO:0000256" key="6">
    <source>
        <dbReference type="ARBA" id="ARBA00022490"/>
    </source>
</evidence>
<dbReference type="GO" id="GO:0033588">
    <property type="term" value="C:elongator holoenzyme complex"/>
    <property type="evidence" value="ECO:0007669"/>
    <property type="project" value="InterPro"/>
</dbReference>
<dbReference type="PANTHER" id="PTHR44111">
    <property type="entry name" value="ELONGATOR COMPLEX PROTEIN 2"/>
    <property type="match status" value="1"/>
</dbReference>
<dbReference type="GO" id="GO:0005634">
    <property type="term" value="C:nucleus"/>
    <property type="evidence" value="ECO:0007669"/>
    <property type="project" value="UniProtKB-SubCell"/>
</dbReference>
<dbReference type="GO" id="GO:0005737">
    <property type="term" value="C:cytoplasm"/>
    <property type="evidence" value="ECO:0007669"/>
    <property type="project" value="UniProtKB-SubCell"/>
</dbReference>
<dbReference type="SMART" id="SM00320">
    <property type="entry name" value="WD40"/>
    <property type="match status" value="11"/>
</dbReference>
<dbReference type="AlphaFoldDB" id="A0A7S1KU09"/>
<dbReference type="PROSITE" id="PS50294">
    <property type="entry name" value="WD_REPEATS_REGION"/>
    <property type="match status" value="1"/>
</dbReference>
<evidence type="ECO:0000256" key="9">
    <source>
        <dbReference type="ARBA" id="ARBA00022737"/>
    </source>
</evidence>
<dbReference type="Gene3D" id="2.130.10.10">
    <property type="entry name" value="YVTN repeat-like/Quinoprotein amine dehydrogenase"/>
    <property type="match status" value="4"/>
</dbReference>
<proteinExistence type="inferred from homology"/>
<reference evidence="12" key="1">
    <citation type="submission" date="2021-01" db="EMBL/GenBank/DDBJ databases">
        <authorList>
            <person name="Corre E."/>
            <person name="Pelletier E."/>
            <person name="Niang G."/>
            <person name="Scheremetjew M."/>
            <person name="Finn R."/>
            <person name="Kale V."/>
            <person name="Holt S."/>
            <person name="Cochrane G."/>
            <person name="Meng A."/>
            <person name="Brown T."/>
            <person name="Cohen L."/>
        </authorList>
    </citation>
    <scope>NUCLEOTIDE SEQUENCE</scope>
    <source>
        <strain evidence="12">WS</strain>
    </source>
</reference>
<evidence type="ECO:0000256" key="7">
    <source>
        <dbReference type="ARBA" id="ARBA00022574"/>
    </source>
</evidence>
<comment type="pathway">
    <text evidence="3">tRNA modification; 5-methoxycarbonylmethyl-2-thiouridine-tRNA biosynthesis.</text>
</comment>
<dbReference type="PANTHER" id="PTHR44111:SF1">
    <property type="entry name" value="ELONGATOR COMPLEX PROTEIN 2"/>
    <property type="match status" value="1"/>
</dbReference>
<evidence type="ECO:0000256" key="10">
    <source>
        <dbReference type="ARBA" id="ARBA00023242"/>
    </source>
</evidence>
<dbReference type="Pfam" id="PF00400">
    <property type="entry name" value="WD40"/>
    <property type="match status" value="5"/>
</dbReference>
<keyword evidence="7 11" id="KW-0853">WD repeat</keyword>
<keyword evidence="6" id="KW-0963">Cytoplasm</keyword>